<dbReference type="CDD" id="cd04502">
    <property type="entry name" value="SGNH_hydrolase_like_7"/>
    <property type="match status" value="1"/>
</dbReference>
<evidence type="ECO:0000259" key="1">
    <source>
        <dbReference type="Pfam" id="PF13472"/>
    </source>
</evidence>
<comment type="caution">
    <text evidence="2">The sequence shown here is derived from an EMBL/GenBank/DDBJ whole genome shotgun (WGS) entry which is preliminary data.</text>
</comment>
<reference evidence="2 3" key="1">
    <citation type="submission" date="2018-12" db="EMBL/GenBank/DDBJ databases">
        <authorList>
            <person name="Feng G."/>
            <person name="Zhu H."/>
        </authorList>
    </citation>
    <scope>NUCLEOTIDE SEQUENCE [LARGE SCALE GENOMIC DNA]</scope>
    <source>
        <strain evidence="2 3">9PBR-2</strain>
    </source>
</reference>
<protein>
    <recommendedName>
        <fullName evidence="1">SGNH hydrolase-type esterase domain-containing protein</fullName>
    </recommendedName>
</protein>
<dbReference type="InterPro" id="IPR051532">
    <property type="entry name" value="Ester_Hydrolysis_Enzymes"/>
</dbReference>
<sequence length="274" mass="30825">MLYVQQVLYRCGCISCATCSSTARLCLISRLLACWCLPCLDFYSMPSTRSGWLLGFCLAAGWGCYTQTAAAQASAVHPTQWAAELRAFARQDSLTPPPTKPILFYGSSSIRKWESLRQDFPGRAVLNRGFGGSRFPDALYYFDTLVVAHQPRQVVLYEGDNDIGSGATAQEVFQSFRAFEQLMQQRLPKVPLVFLAIKPSPARWALYPQVQEANHLIREYIQQHPKYLRYVDTATPLLGANGRPQPQFYVADSLHMTPAGYRIWTRVVGKALKK</sequence>
<feature type="domain" description="SGNH hydrolase-type esterase" evidence="1">
    <location>
        <begin position="107"/>
        <end position="263"/>
    </location>
</feature>
<evidence type="ECO:0000313" key="3">
    <source>
        <dbReference type="Proteomes" id="UP000280066"/>
    </source>
</evidence>
<dbReference type="Gene3D" id="3.40.50.1110">
    <property type="entry name" value="SGNH hydrolase"/>
    <property type="match status" value="1"/>
</dbReference>
<gene>
    <name evidence="2" type="ORF">EI290_14625</name>
</gene>
<dbReference type="PANTHER" id="PTHR30383:SF5">
    <property type="entry name" value="SGNH HYDROLASE-TYPE ESTERASE DOMAIN-CONTAINING PROTEIN"/>
    <property type="match status" value="1"/>
</dbReference>
<dbReference type="InterPro" id="IPR013830">
    <property type="entry name" value="SGNH_hydro"/>
</dbReference>
<dbReference type="SUPFAM" id="SSF52266">
    <property type="entry name" value="SGNH hydrolase"/>
    <property type="match status" value="1"/>
</dbReference>
<dbReference type="EMBL" id="RWIS01000010">
    <property type="protein sequence ID" value="RSK30089.1"/>
    <property type="molecule type" value="Genomic_DNA"/>
</dbReference>
<dbReference type="InterPro" id="IPR036514">
    <property type="entry name" value="SGNH_hydro_sf"/>
</dbReference>
<dbReference type="Proteomes" id="UP000280066">
    <property type="component" value="Unassembled WGS sequence"/>
</dbReference>
<dbReference type="PANTHER" id="PTHR30383">
    <property type="entry name" value="THIOESTERASE 1/PROTEASE 1/LYSOPHOSPHOLIPASE L1"/>
    <property type="match status" value="1"/>
</dbReference>
<dbReference type="OrthoDB" id="9790057at2"/>
<dbReference type="GO" id="GO:0004622">
    <property type="term" value="F:phosphatidylcholine lysophospholipase activity"/>
    <property type="evidence" value="ECO:0007669"/>
    <property type="project" value="TreeGrafter"/>
</dbReference>
<keyword evidence="3" id="KW-1185">Reference proteome</keyword>
<organism evidence="2 3">
    <name type="scientific">Hymenobacter metallilatus</name>
    <dbReference type="NCBI Taxonomy" id="2493666"/>
    <lineage>
        <taxon>Bacteria</taxon>
        <taxon>Pseudomonadati</taxon>
        <taxon>Bacteroidota</taxon>
        <taxon>Cytophagia</taxon>
        <taxon>Cytophagales</taxon>
        <taxon>Hymenobacteraceae</taxon>
        <taxon>Hymenobacter</taxon>
    </lineage>
</organism>
<dbReference type="Pfam" id="PF13472">
    <property type="entry name" value="Lipase_GDSL_2"/>
    <property type="match status" value="1"/>
</dbReference>
<accession>A0A428JD39</accession>
<name>A0A428JD39_9BACT</name>
<proteinExistence type="predicted"/>
<dbReference type="AlphaFoldDB" id="A0A428JD39"/>
<evidence type="ECO:0000313" key="2">
    <source>
        <dbReference type="EMBL" id="RSK30089.1"/>
    </source>
</evidence>